<dbReference type="RefSeq" id="WP_187563622.1">
    <property type="nucleotide sequence ID" value="NZ_JACGWS010000012.1"/>
</dbReference>
<sequence>MKKRNLSTLQLNKRSISSLKEVIKGGFRSPSDCTSLGNGDPCPESHDCETQ</sequence>
<accession>A0ABR7QDE1</accession>
<gene>
    <name evidence="2" type="ORF">H2O64_18070</name>
</gene>
<comment type="caution">
    <text evidence="2">The sequence shown here is derived from an EMBL/GenBank/DDBJ whole genome shotgun (WGS) entry which is preliminary data.</text>
</comment>
<proteinExistence type="predicted"/>
<protein>
    <recommendedName>
        <fullName evidence="4">Bacteriocin</fullName>
    </recommendedName>
</protein>
<name>A0ABR7QDE1_9FLAO</name>
<keyword evidence="3" id="KW-1185">Reference proteome</keyword>
<feature type="region of interest" description="Disordered" evidence="1">
    <location>
        <begin position="27"/>
        <end position="51"/>
    </location>
</feature>
<dbReference type="Proteomes" id="UP000619238">
    <property type="component" value="Unassembled WGS sequence"/>
</dbReference>
<evidence type="ECO:0000256" key="1">
    <source>
        <dbReference type="SAM" id="MobiDB-lite"/>
    </source>
</evidence>
<evidence type="ECO:0000313" key="2">
    <source>
        <dbReference type="EMBL" id="MBC8756584.1"/>
    </source>
</evidence>
<evidence type="ECO:0000313" key="3">
    <source>
        <dbReference type="Proteomes" id="UP000619238"/>
    </source>
</evidence>
<dbReference type="EMBL" id="JACGWS010000012">
    <property type="protein sequence ID" value="MBC8756584.1"/>
    <property type="molecule type" value="Genomic_DNA"/>
</dbReference>
<organism evidence="2 3">
    <name type="scientific">Kordia aestuariivivens</name>
    <dbReference type="NCBI Taxonomy" id="2759037"/>
    <lineage>
        <taxon>Bacteria</taxon>
        <taxon>Pseudomonadati</taxon>
        <taxon>Bacteroidota</taxon>
        <taxon>Flavobacteriia</taxon>
        <taxon>Flavobacteriales</taxon>
        <taxon>Flavobacteriaceae</taxon>
        <taxon>Kordia</taxon>
    </lineage>
</organism>
<evidence type="ECO:0008006" key="4">
    <source>
        <dbReference type="Google" id="ProtNLM"/>
    </source>
</evidence>
<reference evidence="2 3" key="1">
    <citation type="submission" date="2020-07" db="EMBL/GenBank/DDBJ databases">
        <title>Description of Kordia aestuariivivens sp. nov., isolated from a tidal flat.</title>
        <authorList>
            <person name="Park S."/>
            <person name="Yoon J.-H."/>
        </authorList>
    </citation>
    <scope>NUCLEOTIDE SEQUENCE [LARGE SCALE GENOMIC DNA]</scope>
    <source>
        <strain evidence="2 3">YSTF-M3</strain>
    </source>
</reference>